<feature type="active site" evidence="5 6">
    <location>
        <position position="293"/>
    </location>
</feature>
<reference evidence="10 11" key="1">
    <citation type="submission" date="2017-03" db="EMBL/GenBank/DDBJ databases">
        <title>Genome sequence of Geothermobacter sp. EPR-M, Deep-Sea Iron Reducer.</title>
        <authorList>
            <person name="Tully B."/>
            <person name="Savalia P."/>
            <person name="Abuyen K."/>
            <person name="Baughan C."/>
            <person name="Romero E."/>
            <person name="Ronkowski C."/>
            <person name="Torres B."/>
            <person name="Tremblay J."/>
            <person name="Trujillo A."/>
            <person name="Tyler M."/>
            <person name="Perez-Rodriguez I."/>
            <person name="Amend J."/>
        </authorList>
    </citation>
    <scope>NUCLEOTIDE SEQUENCE [LARGE SCALE GENOMIC DNA]</scope>
    <source>
        <strain evidence="10 11">EPR-M</strain>
    </source>
</reference>
<evidence type="ECO:0000259" key="8">
    <source>
        <dbReference type="PROSITE" id="PS50110"/>
    </source>
</evidence>
<evidence type="ECO:0000256" key="4">
    <source>
        <dbReference type="ARBA" id="ARBA00048267"/>
    </source>
</evidence>
<organism evidence="10 11">
    <name type="scientific">Geothermobacter hydrogeniphilus</name>
    <dbReference type="NCBI Taxonomy" id="1969733"/>
    <lineage>
        <taxon>Bacteria</taxon>
        <taxon>Pseudomonadati</taxon>
        <taxon>Thermodesulfobacteriota</taxon>
        <taxon>Desulfuromonadia</taxon>
        <taxon>Desulfuromonadales</taxon>
        <taxon>Geothermobacteraceae</taxon>
        <taxon>Geothermobacter</taxon>
    </lineage>
</organism>
<dbReference type="InterPro" id="IPR035909">
    <property type="entry name" value="CheB_C"/>
</dbReference>
<dbReference type="Pfam" id="PF00072">
    <property type="entry name" value="Response_reg"/>
    <property type="match status" value="1"/>
</dbReference>
<dbReference type="NCBIfam" id="NF001965">
    <property type="entry name" value="PRK00742.1"/>
    <property type="match status" value="1"/>
</dbReference>
<dbReference type="Pfam" id="PF01339">
    <property type="entry name" value="CheB_methylest"/>
    <property type="match status" value="1"/>
</dbReference>
<evidence type="ECO:0000256" key="7">
    <source>
        <dbReference type="PROSITE-ProRule" id="PRU00169"/>
    </source>
</evidence>
<comment type="caution">
    <text evidence="10">The sequence shown here is derived from an EMBL/GenBank/DDBJ whole genome shotgun (WGS) entry which is preliminary data.</text>
</comment>
<dbReference type="NCBIfam" id="NF009206">
    <property type="entry name" value="PRK12555.1"/>
    <property type="match status" value="1"/>
</dbReference>
<dbReference type="EC" id="3.1.1.61" evidence="5"/>
<feature type="modified residue" description="4-aspartylphosphate" evidence="5 7">
    <location>
        <position position="58"/>
    </location>
</feature>
<dbReference type="Proteomes" id="UP000193136">
    <property type="component" value="Unassembled WGS sequence"/>
</dbReference>
<dbReference type="PROSITE" id="PS50110">
    <property type="entry name" value="RESPONSE_REGULATORY"/>
    <property type="match status" value="1"/>
</dbReference>
<dbReference type="PROSITE" id="PS50122">
    <property type="entry name" value="CHEB"/>
    <property type="match status" value="1"/>
</dbReference>
<sequence length="353" mass="37352">MMSGKVRVLIVDDSALVRQLLSKGLGSDAGIEVVATAGDPYAARDHIARLRPDVMTLDVEMPRMDGVEFLRRLMPQYPIPVVMVSSLTQRGKQITIDSLNAGAVDFVAKPTTDVARGLKAMILELCAKVKLAATVDVSHWKNRRKELPKLLKASGGALAESTDKVIVIGASTGGTEATRRIITRLPAGFPGIVITQHMPPGFTQMYAESLNRESAMQVREAKTGDRVAPGLVLLAPGGKQMRVIRSGGRYEVICEAGPKVSGHCPSVDVLMESAARSVGGNAIGVMLTGMGSDGARGMLAMARAGARNIAQDEASCVVFGMPKVAFEMGGAKRLVPLDDIPPLLVGMLTERAA</sequence>
<dbReference type="PIRSF" id="PIRSF000876">
    <property type="entry name" value="RR_chemtxs_CheB"/>
    <property type="match status" value="1"/>
</dbReference>
<dbReference type="EMBL" id="NAAD01000001">
    <property type="protein sequence ID" value="ORJ63534.1"/>
    <property type="molecule type" value="Genomic_DNA"/>
</dbReference>
<evidence type="ECO:0000256" key="3">
    <source>
        <dbReference type="ARBA" id="ARBA00022801"/>
    </source>
</evidence>
<keyword evidence="11" id="KW-1185">Reference proteome</keyword>
<dbReference type="CDD" id="cd17541">
    <property type="entry name" value="REC_CheB-like"/>
    <property type="match status" value="1"/>
</dbReference>
<comment type="PTM">
    <text evidence="5">Phosphorylated by CheA. Phosphorylation of the N-terminal regulatory domain activates the methylesterase activity.</text>
</comment>
<dbReference type="InterPro" id="IPR000673">
    <property type="entry name" value="Sig_transdc_resp-reg_Me-estase"/>
</dbReference>
<dbReference type="STRING" id="1969733.B5V00_01315"/>
<evidence type="ECO:0000313" key="10">
    <source>
        <dbReference type="EMBL" id="ORJ63534.1"/>
    </source>
</evidence>
<comment type="domain">
    <text evidence="5">Contains a C-terminal catalytic domain, and an N-terminal region which modulates catalytic activity.</text>
</comment>
<dbReference type="CDD" id="cd16432">
    <property type="entry name" value="CheB_Rec"/>
    <property type="match status" value="1"/>
</dbReference>
<dbReference type="GO" id="GO:0050568">
    <property type="term" value="F:protein-glutamine glutaminase activity"/>
    <property type="evidence" value="ECO:0007669"/>
    <property type="project" value="UniProtKB-UniRule"/>
</dbReference>
<feature type="active site" evidence="5 6">
    <location>
        <position position="171"/>
    </location>
</feature>
<feature type="active site" evidence="5 6">
    <location>
        <position position="197"/>
    </location>
</feature>
<keyword evidence="5 7" id="KW-0597">Phosphoprotein</keyword>
<dbReference type="GO" id="GO:0006935">
    <property type="term" value="P:chemotaxis"/>
    <property type="evidence" value="ECO:0007669"/>
    <property type="project" value="UniProtKB-UniRule"/>
</dbReference>
<dbReference type="PANTHER" id="PTHR42872:SF6">
    <property type="entry name" value="PROTEIN-GLUTAMATE METHYLESTERASE_PROTEIN-GLUTAMINE GLUTAMINASE"/>
    <property type="match status" value="1"/>
</dbReference>
<comment type="function">
    <text evidence="5">Involved in chemotaxis. Part of a chemotaxis signal transduction system that modulates chemotaxis in response to various stimuli. Catalyzes the demethylation of specific methylglutamate residues introduced into the chemoreceptors (methyl-accepting chemotaxis proteins or MCP) by CheR. Also mediates the irreversible deamidation of specific glutamine residues to glutamic acid.</text>
</comment>
<keyword evidence="1 5" id="KW-0963">Cytoplasm</keyword>
<name>A0A1X0YEX2_9BACT</name>
<evidence type="ECO:0000256" key="5">
    <source>
        <dbReference type="HAMAP-Rule" id="MF_00099"/>
    </source>
</evidence>
<dbReference type="SUPFAM" id="SSF52738">
    <property type="entry name" value="Methylesterase CheB, C-terminal domain"/>
    <property type="match status" value="1"/>
</dbReference>
<protein>
    <recommendedName>
        <fullName evidence="5">Protein-glutamate methylesterase/protein-glutamine glutaminase</fullName>
        <ecNumber evidence="5">3.1.1.61</ecNumber>
        <ecNumber evidence="5">3.5.1.44</ecNumber>
    </recommendedName>
</protein>
<evidence type="ECO:0000256" key="1">
    <source>
        <dbReference type="ARBA" id="ARBA00022490"/>
    </source>
</evidence>
<dbReference type="InterPro" id="IPR001789">
    <property type="entry name" value="Sig_transdc_resp-reg_receiver"/>
</dbReference>
<evidence type="ECO:0000313" key="11">
    <source>
        <dbReference type="Proteomes" id="UP000193136"/>
    </source>
</evidence>
<evidence type="ECO:0000259" key="9">
    <source>
        <dbReference type="PROSITE" id="PS50122"/>
    </source>
</evidence>
<accession>A0A1X0YEX2</accession>
<dbReference type="SMART" id="SM00448">
    <property type="entry name" value="REC"/>
    <property type="match status" value="1"/>
</dbReference>
<dbReference type="GO" id="GO:0000156">
    <property type="term" value="F:phosphorelay response regulator activity"/>
    <property type="evidence" value="ECO:0007669"/>
    <property type="project" value="InterPro"/>
</dbReference>
<dbReference type="InterPro" id="IPR008248">
    <property type="entry name" value="CheB-like"/>
</dbReference>
<keyword evidence="3 5" id="KW-0378">Hydrolase</keyword>
<dbReference type="SUPFAM" id="SSF52172">
    <property type="entry name" value="CheY-like"/>
    <property type="match status" value="1"/>
</dbReference>
<feature type="domain" description="CheB-type methylesterase" evidence="9">
    <location>
        <begin position="159"/>
        <end position="351"/>
    </location>
</feature>
<comment type="similarity">
    <text evidence="5">Belongs to the CheB family.</text>
</comment>
<dbReference type="GO" id="GO:0005737">
    <property type="term" value="C:cytoplasm"/>
    <property type="evidence" value="ECO:0007669"/>
    <property type="project" value="UniProtKB-SubCell"/>
</dbReference>
<evidence type="ECO:0000256" key="2">
    <source>
        <dbReference type="ARBA" id="ARBA00022500"/>
    </source>
</evidence>
<feature type="domain" description="Response regulatory" evidence="8">
    <location>
        <begin position="7"/>
        <end position="124"/>
    </location>
</feature>
<dbReference type="HAMAP" id="MF_00099">
    <property type="entry name" value="CheB_chemtxs"/>
    <property type="match status" value="1"/>
</dbReference>
<dbReference type="OrthoDB" id="9793421at2"/>
<comment type="catalytic activity">
    <reaction evidence="5">
        <text>L-glutaminyl-[protein] + H2O = L-glutamyl-[protein] + NH4(+)</text>
        <dbReference type="Rhea" id="RHEA:16441"/>
        <dbReference type="Rhea" id="RHEA-COMP:10207"/>
        <dbReference type="Rhea" id="RHEA-COMP:10208"/>
        <dbReference type="ChEBI" id="CHEBI:15377"/>
        <dbReference type="ChEBI" id="CHEBI:28938"/>
        <dbReference type="ChEBI" id="CHEBI:29973"/>
        <dbReference type="ChEBI" id="CHEBI:30011"/>
        <dbReference type="EC" id="3.5.1.44"/>
    </reaction>
</comment>
<keyword evidence="2 5" id="KW-0145">Chemotaxis</keyword>
<dbReference type="Gene3D" id="3.40.50.2300">
    <property type="match status" value="1"/>
</dbReference>
<comment type="subcellular location">
    <subcellularLocation>
        <location evidence="5">Cytoplasm</location>
    </subcellularLocation>
</comment>
<dbReference type="Gene3D" id="3.40.50.180">
    <property type="entry name" value="Methylesterase CheB, C-terminal domain"/>
    <property type="match status" value="1"/>
</dbReference>
<proteinExistence type="inferred from homology"/>
<dbReference type="EC" id="3.5.1.44" evidence="5"/>
<dbReference type="AlphaFoldDB" id="A0A1X0YEX2"/>
<dbReference type="PANTHER" id="PTHR42872">
    <property type="entry name" value="PROTEIN-GLUTAMATE METHYLESTERASE/PROTEIN-GLUTAMINE GLUTAMINASE"/>
    <property type="match status" value="1"/>
</dbReference>
<dbReference type="InterPro" id="IPR011006">
    <property type="entry name" value="CheY-like_superfamily"/>
</dbReference>
<gene>
    <name evidence="5" type="primary">cheB</name>
    <name evidence="10" type="ORF">B5V00_01315</name>
</gene>
<dbReference type="GO" id="GO:0008984">
    <property type="term" value="F:protein-glutamate methylesterase activity"/>
    <property type="evidence" value="ECO:0007669"/>
    <property type="project" value="UniProtKB-UniRule"/>
</dbReference>
<evidence type="ECO:0000256" key="6">
    <source>
        <dbReference type="PROSITE-ProRule" id="PRU00050"/>
    </source>
</evidence>
<comment type="catalytic activity">
    <reaction evidence="4 5">
        <text>[protein]-L-glutamate 5-O-methyl ester + H2O = L-glutamyl-[protein] + methanol + H(+)</text>
        <dbReference type="Rhea" id="RHEA:23236"/>
        <dbReference type="Rhea" id="RHEA-COMP:10208"/>
        <dbReference type="Rhea" id="RHEA-COMP:10311"/>
        <dbReference type="ChEBI" id="CHEBI:15377"/>
        <dbReference type="ChEBI" id="CHEBI:15378"/>
        <dbReference type="ChEBI" id="CHEBI:17790"/>
        <dbReference type="ChEBI" id="CHEBI:29973"/>
        <dbReference type="ChEBI" id="CHEBI:82795"/>
        <dbReference type="EC" id="3.1.1.61"/>
    </reaction>
</comment>